<feature type="transmembrane region" description="Helical" evidence="7">
    <location>
        <begin position="388"/>
        <end position="409"/>
    </location>
</feature>
<sequence>MSELQAGKGASFSLMETGAGAMPADAGIGDAGIVTGGRQRPSPVLRSMFTPLQAVEMWVLAAAWIASLVFFWAWWFRPEHVIGTGRMVANSLILGWLSVIPAYFVFIALRAQVPSAAVPVRPGQRVAMVVTKAPSEPFAIVRETLEAMLRQTYAHDTWLADEDPTPEAIAWCEAKGVAISTRKGRADYHRATWPRRTRCKEGNLAFFYDRFGYDRYDFVAQLDADHVPAGTYLEEMLRPFADPRIGYVSAPSICDRNAGESWSARARLYAEGALHGALQAGYTNGLAPLCFGSHYAVRTAALKEIGGLGPELAEDHSTSLFMNAGGWRGVHAIDAIAHGDGPRTFADMATQEFQWSRSLMMILLQYTPGLLARLPWRLKLQFLFCQIWYPLFSLMMPAMYLVPLAALVFDVNMVGVTYPEFAVRFGLATAFLLAFVIRLRQLGGTRPGDSKLVSWEATLFLFARWPWSLMGVVAACRDWWMGKTVEFRVTPKGNDGVSPLPVRVILPYALLSLGSGLPVLLLGPRHTATGFILFALMNCLLYALLTLTILIGHLRESWNGRLRSLAGWLFPSPQGALLRTGLLAVMLAVPAIGVPREGGEGLRAVLAGSAAVAARIPGHDWLARAMFRTFPEREYLR</sequence>
<evidence type="ECO:0000256" key="5">
    <source>
        <dbReference type="ARBA" id="ARBA00022989"/>
    </source>
</evidence>
<dbReference type="GO" id="GO:0005886">
    <property type="term" value="C:plasma membrane"/>
    <property type="evidence" value="ECO:0007669"/>
    <property type="project" value="TreeGrafter"/>
</dbReference>
<dbReference type="Gene3D" id="3.90.550.10">
    <property type="entry name" value="Spore Coat Polysaccharide Biosynthesis Protein SpsA, Chain A"/>
    <property type="match status" value="1"/>
</dbReference>
<feature type="transmembrane region" description="Helical" evidence="7">
    <location>
        <begin position="574"/>
        <end position="594"/>
    </location>
</feature>
<proteinExistence type="predicted"/>
<evidence type="ECO:0000256" key="7">
    <source>
        <dbReference type="SAM" id="Phobius"/>
    </source>
</evidence>
<feature type="transmembrane region" description="Helical" evidence="7">
    <location>
        <begin position="421"/>
        <end position="439"/>
    </location>
</feature>
<comment type="subcellular location">
    <subcellularLocation>
        <location evidence="1">Membrane</location>
        <topology evidence="1">Multi-pass membrane protein</topology>
    </subcellularLocation>
</comment>
<evidence type="ECO:0000256" key="6">
    <source>
        <dbReference type="ARBA" id="ARBA00023136"/>
    </source>
</evidence>
<dbReference type="Pfam" id="PF13632">
    <property type="entry name" value="Glyco_trans_2_3"/>
    <property type="match status" value="1"/>
</dbReference>
<evidence type="ECO:0000313" key="9">
    <source>
        <dbReference type="EMBL" id="SEQ72642.1"/>
    </source>
</evidence>
<dbReference type="Proteomes" id="UP000199647">
    <property type="component" value="Unassembled WGS sequence"/>
</dbReference>
<keyword evidence="2" id="KW-0328">Glycosyltransferase</keyword>
<evidence type="ECO:0000256" key="3">
    <source>
        <dbReference type="ARBA" id="ARBA00022679"/>
    </source>
</evidence>
<feature type="domain" description="Glycosyltransferase 2-like" evidence="8">
    <location>
        <begin position="219"/>
        <end position="405"/>
    </location>
</feature>
<dbReference type="PANTHER" id="PTHR43867">
    <property type="entry name" value="CELLULOSE SYNTHASE CATALYTIC SUBUNIT A [UDP-FORMING]"/>
    <property type="match status" value="1"/>
</dbReference>
<dbReference type="PANTHER" id="PTHR43867:SF2">
    <property type="entry name" value="CELLULOSE SYNTHASE CATALYTIC SUBUNIT A [UDP-FORMING]"/>
    <property type="match status" value="1"/>
</dbReference>
<evidence type="ECO:0000256" key="4">
    <source>
        <dbReference type="ARBA" id="ARBA00022692"/>
    </source>
</evidence>
<keyword evidence="10" id="KW-1185">Reference proteome</keyword>
<evidence type="ECO:0000256" key="2">
    <source>
        <dbReference type="ARBA" id="ARBA00022676"/>
    </source>
</evidence>
<feature type="transmembrane region" description="Helical" evidence="7">
    <location>
        <begin position="57"/>
        <end position="76"/>
    </location>
</feature>
<organism evidence="9 10">
    <name type="scientific">Faunimonas pinastri</name>
    <dbReference type="NCBI Taxonomy" id="1855383"/>
    <lineage>
        <taxon>Bacteria</taxon>
        <taxon>Pseudomonadati</taxon>
        <taxon>Pseudomonadota</taxon>
        <taxon>Alphaproteobacteria</taxon>
        <taxon>Hyphomicrobiales</taxon>
        <taxon>Afifellaceae</taxon>
        <taxon>Faunimonas</taxon>
    </lineage>
</organism>
<keyword evidence="4 7" id="KW-0812">Transmembrane</keyword>
<evidence type="ECO:0000259" key="8">
    <source>
        <dbReference type="Pfam" id="PF13632"/>
    </source>
</evidence>
<protein>
    <submittedName>
        <fullName evidence="9">Glycosyltransferase, catalytic subunit of cellulose synthase and poly-beta-1,6-N-acetylglucosamine synthase</fullName>
    </submittedName>
</protein>
<gene>
    <name evidence="9" type="ORF">SAMN05216548_10771</name>
</gene>
<reference evidence="9 10" key="1">
    <citation type="submission" date="2016-10" db="EMBL/GenBank/DDBJ databases">
        <authorList>
            <person name="de Groot N.N."/>
        </authorList>
    </citation>
    <scope>NUCLEOTIDE SEQUENCE [LARGE SCALE GENOMIC DNA]</scope>
    <source>
        <strain evidence="9 10">A52C2</strain>
    </source>
</reference>
<dbReference type="InterPro" id="IPR001173">
    <property type="entry name" value="Glyco_trans_2-like"/>
</dbReference>
<dbReference type="STRING" id="1855383.SAMN05216548_10771"/>
<keyword evidence="6 7" id="KW-0472">Membrane</keyword>
<feature type="transmembrane region" description="Helical" evidence="7">
    <location>
        <begin position="530"/>
        <end position="554"/>
    </location>
</feature>
<name>A0A1H9IDS2_9HYPH</name>
<keyword evidence="3 9" id="KW-0808">Transferase</keyword>
<evidence type="ECO:0000256" key="1">
    <source>
        <dbReference type="ARBA" id="ARBA00004141"/>
    </source>
</evidence>
<dbReference type="AlphaFoldDB" id="A0A1H9IDS2"/>
<feature type="transmembrane region" description="Helical" evidence="7">
    <location>
        <begin position="500"/>
        <end position="523"/>
    </location>
</feature>
<dbReference type="InterPro" id="IPR029044">
    <property type="entry name" value="Nucleotide-diphossugar_trans"/>
</dbReference>
<feature type="transmembrane region" description="Helical" evidence="7">
    <location>
        <begin position="88"/>
        <end position="109"/>
    </location>
</feature>
<keyword evidence="5 7" id="KW-1133">Transmembrane helix</keyword>
<evidence type="ECO:0000313" key="10">
    <source>
        <dbReference type="Proteomes" id="UP000199647"/>
    </source>
</evidence>
<dbReference type="EMBL" id="FOFG01000007">
    <property type="protein sequence ID" value="SEQ72642.1"/>
    <property type="molecule type" value="Genomic_DNA"/>
</dbReference>
<dbReference type="SUPFAM" id="SSF53448">
    <property type="entry name" value="Nucleotide-diphospho-sugar transferases"/>
    <property type="match status" value="1"/>
</dbReference>
<dbReference type="InterPro" id="IPR050321">
    <property type="entry name" value="Glycosyltr_2/OpgH_subfam"/>
</dbReference>
<dbReference type="GO" id="GO:0016758">
    <property type="term" value="F:hexosyltransferase activity"/>
    <property type="evidence" value="ECO:0007669"/>
    <property type="project" value="TreeGrafter"/>
</dbReference>
<accession>A0A1H9IDS2</accession>